<dbReference type="Pfam" id="PF08628">
    <property type="entry name" value="Nexin_C"/>
    <property type="match status" value="1"/>
</dbReference>
<dbReference type="AlphaFoldDB" id="A0A974CD34"/>
<dbReference type="OMA" id="CGQHLQS"/>
<dbReference type="PANTHER" id="PTHR22775">
    <property type="entry name" value="SORTING NEXIN"/>
    <property type="match status" value="1"/>
</dbReference>
<dbReference type="PROSITE" id="PS51207">
    <property type="entry name" value="PXA"/>
    <property type="match status" value="1"/>
</dbReference>
<dbReference type="InterPro" id="IPR003114">
    <property type="entry name" value="Phox_assoc"/>
</dbReference>
<feature type="region of interest" description="Disordered" evidence="2">
    <location>
        <begin position="841"/>
        <end position="872"/>
    </location>
</feature>
<proteinExistence type="inferred from homology"/>
<evidence type="ECO:0000256" key="3">
    <source>
        <dbReference type="SAM" id="Phobius"/>
    </source>
</evidence>
<keyword evidence="3" id="KW-0812">Transmembrane</keyword>
<accession>A0A974CD34</accession>
<feature type="compositionally biased region" description="Basic and acidic residues" evidence="2">
    <location>
        <begin position="857"/>
        <end position="867"/>
    </location>
</feature>
<evidence type="ECO:0000256" key="2">
    <source>
        <dbReference type="SAM" id="MobiDB-lite"/>
    </source>
</evidence>
<dbReference type="SUPFAM" id="SSF64268">
    <property type="entry name" value="PX domain"/>
    <property type="match status" value="1"/>
</dbReference>
<evidence type="ECO:0000256" key="1">
    <source>
        <dbReference type="ARBA" id="ARBA00010883"/>
    </source>
</evidence>
<dbReference type="PANTHER" id="PTHR22775:SF31">
    <property type="entry name" value="SORTING NEXIN-19"/>
    <property type="match status" value="1"/>
</dbReference>
<dbReference type="Pfam" id="PF00787">
    <property type="entry name" value="PX"/>
    <property type="match status" value="1"/>
</dbReference>
<dbReference type="CDD" id="cd06893">
    <property type="entry name" value="PX_SNX19"/>
    <property type="match status" value="1"/>
</dbReference>
<dbReference type="Proteomes" id="UP000694892">
    <property type="component" value="Chromosome 7S"/>
</dbReference>
<evidence type="ECO:0000259" key="5">
    <source>
        <dbReference type="PROSITE" id="PS51207"/>
    </source>
</evidence>
<evidence type="ECO:0000259" key="4">
    <source>
        <dbReference type="PROSITE" id="PS50195"/>
    </source>
</evidence>
<dbReference type="SMART" id="SM00312">
    <property type="entry name" value="PX"/>
    <property type="match status" value="1"/>
</dbReference>
<name>A0A974CD34_XENLA</name>
<organism evidence="6 7">
    <name type="scientific">Xenopus laevis</name>
    <name type="common">African clawed frog</name>
    <dbReference type="NCBI Taxonomy" id="8355"/>
    <lineage>
        <taxon>Eukaryota</taxon>
        <taxon>Metazoa</taxon>
        <taxon>Chordata</taxon>
        <taxon>Craniata</taxon>
        <taxon>Vertebrata</taxon>
        <taxon>Euteleostomi</taxon>
        <taxon>Amphibia</taxon>
        <taxon>Batrachia</taxon>
        <taxon>Anura</taxon>
        <taxon>Pipoidea</taxon>
        <taxon>Pipidae</taxon>
        <taxon>Xenopodinae</taxon>
        <taxon>Xenopus</taxon>
        <taxon>Xenopus</taxon>
    </lineage>
</organism>
<dbReference type="InterPro" id="IPR036871">
    <property type="entry name" value="PX_dom_sf"/>
</dbReference>
<gene>
    <name evidence="6" type="ORF">XELAEV_18037267mg</name>
</gene>
<dbReference type="InterPro" id="IPR037909">
    <property type="entry name" value="SNX19_PX"/>
</dbReference>
<evidence type="ECO:0000313" key="6">
    <source>
        <dbReference type="EMBL" id="OCT70350.1"/>
    </source>
</evidence>
<dbReference type="InterPro" id="IPR001683">
    <property type="entry name" value="PX_dom"/>
</dbReference>
<comment type="similarity">
    <text evidence="1">Belongs to the sorting nexin family.</text>
</comment>
<feature type="domain" description="PXA" evidence="5">
    <location>
        <begin position="284"/>
        <end position="462"/>
    </location>
</feature>
<feature type="domain" description="PX" evidence="4">
    <location>
        <begin position="681"/>
        <end position="811"/>
    </location>
</feature>
<dbReference type="PROSITE" id="PS50195">
    <property type="entry name" value="PX"/>
    <property type="match status" value="1"/>
</dbReference>
<dbReference type="SMART" id="SM00313">
    <property type="entry name" value="PXA"/>
    <property type="match status" value="1"/>
</dbReference>
<evidence type="ECO:0008006" key="8">
    <source>
        <dbReference type="Google" id="ProtNLM"/>
    </source>
</evidence>
<dbReference type="Gene3D" id="3.30.1520.10">
    <property type="entry name" value="Phox-like domain"/>
    <property type="match status" value="1"/>
</dbReference>
<protein>
    <recommendedName>
        <fullName evidence="8">Sorting nexin-19</fullName>
    </recommendedName>
</protein>
<keyword evidence="3" id="KW-0472">Membrane</keyword>
<dbReference type="EMBL" id="CM004479">
    <property type="protein sequence ID" value="OCT70350.1"/>
    <property type="molecule type" value="Genomic_DNA"/>
</dbReference>
<dbReference type="InterPro" id="IPR013937">
    <property type="entry name" value="Sorting_nexin_C"/>
</dbReference>
<keyword evidence="3" id="KW-1133">Transmembrane helix</keyword>
<reference evidence="7" key="1">
    <citation type="journal article" date="2016" name="Nature">
        <title>Genome evolution in the allotetraploid frog Xenopus laevis.</title>
        <authorList>
            <person name="Session A.M."/>
            <person name="Uno Y."/>
            <person name="Kwon T."/>
            <person name="Chapman J.A."/>
            <person name="Toyoda A."/>
            <person name="Takahashi S."/>
            <person name="Fukui A."/>
            <person name="Hikosaka A."/>
            <person name="Suzuki A."/>
            <person name="Kondo M."/>
            <person name="van Heeringen S.J."/>
            <person name="Quigley I."/>
            <person name="Heinz S."/>
            <person name="Ogino H."/>
            <person name="Ochi H."/>
            <person name="Hellsten U."/>
            <person name="Lyons J.B."/>
            <person name="Simakov O."/>
            <person name="Putnam N."/>
            <person name="Stites J."/>
            <person name="Kuroki Y."/>
            <person name="Tanaka T."/>
            <person name="Michiue T."/>
            <person name="Watanabe M."/>
            <person name="Bogdanovic O."/>
            <person name="Lister R."/>
            <person name="Georgiou G."/>
            <person name="Paranjpe S.S."/>
            <person name="van Kruijsbergen I."/>
            <person name="Shu S."/>
            <person name="Carlson J."/>
            <person name="Kinoshita T."/>
            <person name="Ohta Y."/>
            <person name="Mawaribuchi S."/>
            <person name="Jenkins J."/>
            <person name="Grimwood J."/>
            <person name="Schmutz J."/>
            <person name="Mitros T."/>
            <person name="Mozaffari S.V."/>
            <person name="Suzuki Y."/>
            <person name="Haramoto Y."/>
            <person name="Yamamoto T.S."/>
            <person name="Takagi C."/>
            <person name="Heald R."/>
            <person name="Miller K."/>
            <person name="Haudenschild C."/>
            <person name="Kitzman J."/>
            <person name="Nakayama T."/>
            <person name="Izutsu Y."/>
            <person name="Robert J."/>
            <person name="Fortriede J."/>
            <person name="Burns K."/>
            <person name="Lotay V."/>
            <person name="Karimi K."/>
            <person name="Yasuoka Y."/>
            <person name="Dichmann D.S."/>
            <person name="Flajnik M.F."/>
            <person name="Houston D.W."/>
            <person name="Shendure J."/>
            <person name="DuPasquier L."/>
            <person name="Vize P.D."/>
            <person name="Zorn A.M."/>
            <person name="Ito M."/>
            <person name="Marcotte E.M."/>
            <person name="Wallingford J.B."/>
            <person name="Ito Y."/>
            <person name="Asashima M."/>
            <person name="Ueno N."/>
            <person name="Matsuda Y."/>
            <person name="Veenstra G.J."/>
            <person name="Fujiyama A."/>
            <person name="Harland R.M."/>
            <person name="Taira M."/>
            <person name="Rokhsar D.S."/>
        </authorList>
    </citation>
    <scope>NUCLEOTIDE SEQUENCE [LARGE SCALE GENOMIC DNA]</scope>
    <source>
        <strain evidence="7">J</strain>
    </source>
</reference>
<dbReference type="GO" id="GO:0035091">
    <property type="term" value="F:phosphatidylinositol binding"/>
    <property type="evidence" value="ECO:0007669"/>
    <property type="project" value="InterPro"/>
</dbReference>
<evidence type="ECO:0000313" key="7">
    <source>
        <dbReference type="Proteomes" id="UP000694892"/>
    </source>
</evidence>
<sequence>MGYFDLRLRPSTSIRTIRTKNRSTIRPFDSRRFSFDRWIKILRIVRFEGFNRSIERKILRSIERTFSAKSFDFDIRSRRISIRGGDESYISIDKLKKSSRGGDPVPKLLQLESKWIFFLHTRISDGLNSGYDMTFSLPKAGYVQRKAAVSRDEAHDVLISSPVEVKELNAIDAVNCVPVPWAVLIKSEQWGLLCGENMEDLKLQGMCLKKDLGRRWKLLGVVVVFTWLILVHLLVNVWLLLLFSALMAAVGAWLGPQFILGGGTAIHLERFVVLEKNSPAADTELLLDKEIELTIQKIIQDFVSSWYRRLSHETEFEDEVRGAMWQLAMELKRRMNCADREELTRKLLILGGCHLQCYKWAKARVEEINNVSERELRLWDAYQELSPAHKALSSSAEETSHARWLVDHVLKELLPSPHLESRTGKQLVVELIACNVVIPLVARISEPDWINVVLTNIFSKGPLKADVEKSETPHQPVVPKSLPLGINQEISPQIVLPSPQVNNISKYEIIDSLEIEQDSEYSDDLGLCKGKIDVFSGHYLQPPNPTSPFFLCEESELESPLSDLGQELEPPLMNSSDDLLSDCCLDSLTPAESPIIAPHEESGGLLEEASFSLQSGTTGHPDICIEPTELTTEFTTPPNDREGLSPIDASPIITSSPTVPLHPFSFVPLNSPDGPVIIQNLRITGTITAKEHSGTGSHPYTLYTIKYDTVLDSQSLGSLQPMAYHTVNRRYREFLNLQTRLEERADLRKFVKHIKGPKKFLPELPFGNMDSDKVEARKSLLETFLKQLCAVPEVANSEEVQEFLALNTDARIAFVKKPFFVSRIDKIVVNAIVDTLKTAFPRSEPQSPTDELSESEVDGKSQNDKKSTKSRLRFPSSKIAPVLSSADTQEKIMYCVREGSTVLDVLSAADMESFIQKQEKLLMENVAPCEKASTISISDRLQYSVHERKKTSLEGNVTTIALEVLWLAMREQWSWMCTDNMKKLTHLLCGSLIQRWLEVQVANLTCMQRWILYLRLLQQAIWPGGSLRTQPRPVRTEKQKDESREQALQSLVGILPELVQEILGVEKCQNVWQSALDSLQHPQINRHLVYTVWDILLESVTINSSPETDTFSTPACP</sequence>
<feature type="transmembrane region" description="Helical" evidence="3">
    <location>
        <begin position="216"/>
        <end position="235"/>
    </location>
</feature>
<dbReference type="Pfam" id="PF02194">
    <property type="entry name" value="PXA"/>
    <property type="match status" value="1"/>
</dbReference>